<organism evidence="2">
    <name type="scientific">Compsopogon caeruleus</name>
    <dbReference type="NCBI Taxonomy" id="31354"/>
    <lineage>
        <taxon>Eukaryota</taxon>
        <taxon>Rhodophyta</taxon>
        <taxon>Compsopogonophyceae</taxon>
        <taxon>Compsopogonales</taxon>
        <taxon>Compsopogonaceae</taxon>
        <taxon>Compsopogon</taxon>
    </lineage>
</organism>
<dbReference type="EMBL" id="HBGH01018434">
    <property type="protein sequence ID" value="CAD9238145.1"/>
    <property type="molecule type" value="Transcribed_RNA"/>
</dbReference>
<reference evidence="2" key="1">
    <citation type="submission" date="2021-01" db="EMBL/GenBank/DDBJ databases">
        <authorList>
            <person name="Corre E."/>
            <person name="Pelletier E."/>
            <person name="Niang G."/>
            <person name="Scheremetjew M."/>
            <person name="Finn R."/>
            <person name="Kale V."/>
            <person name="Holt S."/>
            <person name="Cochrane G."/>
            <person name="Meng A."/>
            <person name="Brown T."/>
            <person name="Cohen L."/>
        </authorList>
    </citation>
    <scope>NUCLEOTIDE SEQUENCE</scope>
    <source>
        <strain evidence="2">SAG 36.94</strain>
    </source>
</reference>
<accession>A0A6T6CRD1</accession>
<protein>
    <submittedName>
        <fullName evidence="2">Uncharacterized protein</fullName>
    </submittedName>
</protein>
<proteinExistence type="predicted"/>
<gene>
    <name evidence="1" type="ORF">CCAE0312_LOCUS10246</name>
    <name evidence="2" type="ORF">CCAE0312_LOCUS10247</name>
</gene>
<evidence type="ECO:0000313" key="1">
    <source>
        <dbReference type="EMBL" id="CAD9238144.1"/>
    </source>
</evidence>
<evidence type="ECO:0000313" key="2">
    <source>
        <dbReference type="EMBL" id="CAD9238145.1"/>
    </source>
</evidence>
<dbReference type="EMBL" id="HBGH01018433">
    <property type="protein sequence ID" value="CAD9238144.1"/>
    <property type="molecule type" value="Transcribed_RNA"/>
</dbReference>
<name>A0A6T6CRD1_9RHOD</name>
<dbReference type="AlphaFoldDB" id="A0A6T6CRD1"/>
<sequence>MNLYSHRFRSEIYTWFTSNDYDSSNLGFLTVFTDGTAPCLIQARSTLCEKISRPVSNVPASSPFGFLYLLKSGIVIMTCKYSERIPLRLCMKDFKLSLLPGGTRF</sequence>